<evidence type="ECO:0000256" key="3">
    <source>
        <dbReference type="ARBA" id="ARBA00022989"/>
    </source>
</evidence>
<gene>
    <name evidence="7" type="ORF">PPERSA_13038</name>
</gene>
<feature type="region of interest" description="Disordered" evidence="5">
    <location>
        <begin position="136"/>
        <end position="164"/>
    </location>
</feature>
<feature type="transmembrane region" description="Helical" evidence="6">
    <location>
        <begin position="44"/>
        <end position="70"/>
    </location>
</feature>
<evidence type="ECO:0000256" key="4">
    <source>
        <dbReference type="ARBA" id="ARBA00023136"/>
    </source>
</evidence>
<keyword evidence="4 6" id="KW-0472">Membrane</keyword>
<evidence type="ECO:0000313" key="7">
    <source>
        <dbReference type="EMBL" id="KRX08557.1"/>
    </source>
</evidence>
<organism evidence="7 8">
    <name type="scientific">Pseudocohnilembus persalinus</name>
    <name type="common">Ciliate</name>
    <dbReference type="NCBI Taxonomy" id="266149"/>
    <lineage>
        <taxon>Eukaryota</taxon>
        <taxon>Sar</taxon>
        <taxon>Alveolata</taxon>
        <taxon>Ciliophora</taxon>
        <taxon>Intramacronucleata</taxon>
        <taxon>Oligohymenophorea</taxon>
        <taxon>Scuticociliatia</taxon>
        <taxon>Philasterida</taxon>
        <taxon>Pseudocohnilembidae</taxon>
        <taxon>Pseudocohnilembus</taxon>
    </lineage>
</organism>
<proteinExistence type="predicted"/>
<accession>A0A0V0R2D6</accession>
<keyword evidence="3 6" id="KW-1133">Transmembrane helix</keyword>
<evidence type="ECO:0000313" key="8">
    <source>
        <dbReference type="Proteomes" id="UP000054937"/>
    </source>
</evidence>
<feature type="compositionally biased region" description="Polar residues" evidence="5">
    <location>
        <begin position="153"/>
        <end position="164"/>
    </location>
</feature>
<dbReference type="Proteomes" id="UP000054937">
    <property type="component" value="Unassembled WGS sequence"/>
</dbReference>
<protein>
    <recommendedName>
        <fullName evidence="9">Transmembrane protein</fullName>
    </recommendedName>
</protein>
<feature type="transmembrane region" description="Helical" evidence="6">
    <location>
        <begin position="12"/>
        <end position="32"/>
    </location>
</feature>
<comment type="subcellular location">
    <subcellularLocation>
        <location evidence="1">Membrane</location>
        <topology evidence="1">Multi-pass membrane protein</topology>
    </subcellularLocation>
</comment>
<evidence type="ECO:0000256" key="2">
    <source>
        <dbReference type="ARBA" id="ARBA00022692"/>
    </source>
</evidence>
<evidence type="ECO:0000256" key="5">
    <source>
        <dbReference type="SAM" id="MobiDB-lite"/>
    </source>
</evidence>
<dbReference type="InParanoid" id="A0A0V0R2D6"/>
<keyword evidence="2 6" id="KW-0812">Transmembrane</keyword>
<evidence type="ECO:0008006" key="9">
    <source>
        <dbReference type="Google" id="ProtNLM"/>
    </source>
</evidence>
<reference evidence="7 8" key="1">
    <citation type="journal article" date="2015" name="Sci. Rep.">
        <title>Genome of the facultative scuticociliatosis pathogen Pseudocohnilembus persalinus provides insight into its virulence through horizontal gene transfer.</title>
        <authorList>
            <person name="Xiong J."/>
            <person name="Wang G."/>
            <person name="Cheng J."/>
            <person name="Tian M."/>
            <person name="Pan X."/>
            <person name="Warren A."/>
            <person name="Jiang C."/>
            <person name="Yuan D."/>
            <person name="Miao W."/>
        </authorList>
    </citation>
    <scope>NUCLEOTIDE SEQUENCE [LARGE SCALE GENOMIC DNA]</scope>
    <source>
        <strain evidence="7">36N120E</strain>
    </source>
</reference>
<name>A0A0V0R2D6_PSEPJ</name>
<evidence type="ECO:0000256" key="1">
    <source>
        <dbReference type="ARBA" id="ARBA00004141"/>
    </source>
</evidence>
<comment type="caution">
    <text evidence="7">The sequence shown here is derived from an EMBL/GenBank/DDBJ whole genome shotgun (WGS) entry which is preliminary data.</text>
</comment>
<dbReference type="GO" id="GO:0016020">
    <property type="term" value="C:membrane"/>
    <property type="evidence" value="ECO:0007669"/>
    <property type="project" value="UniProtKB-SubCell"/>
</dbReference>
<evidence type="ECO:0000256" key="6">
    <source>
        <dbReference type="SAM" id="Phobius"/>
    </source>
</evidence>
<keyword evidence="8" id="KW-1185">Reference proteome</keyword>
<dbReference type="EMBL" id="LDAU01000063">
    <property type="protein sequence ID" value="KRX08557.1"/>
    <property type="molecule type" value="Genomic_DNA"/>
</dbReference>
<dbReference type="AlphaFoldDB" id="A0A0V0R2D6"/>
<dbReference type="InterPro" id="IPR035952">
    <property type="entry name" value="Rhomboid-like_sf"/>
</dbReference>
<sequence>MKFQIYRLLTAGFAYPHLYSVILTQLLLYLEGAELENVIGSGTYFIHLLTKTIIINAITWVFVIPTWFIFNFQFEHRDFGFFPSILCDILTLKINCSDFGEQPFFAVFKQKGFYISEKLQSLDDENVSIEQLQDMCDEDEEDEEGKNQEQQNTEKINANTDNDNQKIQIEYSSKQKEDQFDDNLENEDDNEYNLQDIQNTNKQLKYNGEDDNYNDKNNLVKQPKLIDTINNTEVSQENAAIDTQEETQV</sequence>
<dbReference type="SUPFAM" id="SSF144091">
    <property type="entry name" value="Rhomboid-like"/>
    <property type="match status" value="1"/>
</dbReference>